<gene>
    <name evidence="2" type="ORF">TRFO_18959</name>
</gene>
<dbReference type="VEuPathDB" id="TrichDB:TRFO_18959"/>
<name>A0A1J4KQ11_9EUKA</name>
<dbReference type="Proteomes" id="UP000179807">
    <property type="component" value="Unassembled WGS sequence"/>
</dbReference>
<accession>A0A1J4KQ11</accession>
<dbReference type="RefSeq" id="XP_068364653.1">
    <property type="nucleotide sequence ID" value="XM_068500480.1"/>
</dbReference>
<feature type="compositionally biased region" description="Polar residues" evidence="1">
    <location>
        <begin position="60"/>
        <end position="85"/>
    </location>
</feature>
<feature type="region of interest" description="Disordered" evidence="1">
    <location>
        <begin position="60"/>
        <end position="94"/>
    </location>
</feature>
<sequence>MNHDHQSLSIRHTMRNLDLHNVGPSAGVENKPKKKSIVKSSPYFKDPIIMADFVGYKSPTYSRLPTSNQQSRSKNNQDEITLDSSISRKKAKSPRRYLPISTGIPYTERTDIIEEKKNEYYNSLHKKYLITNTPYTFDYIATMNKSIDNIKKRNLERNIIEIEKRGKEIEEHELAVKISKHSQIFHNDEIINPRNKFFRIIPTHDRLSSNYDPSVFI</sequence>
<comment type="caution">
    <text evidence="2">The sequence shown here is derived from an EMBL/GenBank/DDBJ whole genome shotgun (WGS) entry which is preliminary data.</text>
</comment>
<dbReference type="GeneID" id="94835184"/>
<evidence type="ECO:0000256" key="1">
    <source>
        <dbReference type="SAM" id="MobiDB-lite"/>
    </source>
</evidence>
<keyword evidence="3" id="KW-1185">Reference proteome</keyword>
<reference evidence="2" key="1">
    <citation type="submission" date="2016-10" db="EMBL/GenBank/DDBJ databases">
        <authorList>
            <person name="Benchimol M."/>
            <person name="Almeida L.G."/>
            <person name="Vasconcelos A.T."/>
            <person name="Perreira-Neves A."/>
            <person name="Rosa I.A."/>
            <person name="Tasca T."/>
            <person name="Bogo M.R."/>
            <person name="de Souza W."/>
        </authorList>
    </citation>
    <scope>NUCLEOTIDE SEQUENCE [LARGE SCALE GENOMIC DNA]</scope>
    <source>
        <strain evidence="2">K</strain>
    </source>
</reference>
<organism evidence="2 3">
    <name type="scientific">Tritrichomonas foetus</name>
    <dbReference type="NCBI Taxonomy" id="1144522"/>
    <lineage>
        <taxon>Eukaryota</taxon>
        <taxon>Metamonada</taxon>
        <taxon>Parabasalia</taxon>
        <taxon>Tritrichomonadida</taxon>
        <taxon>Tritrichomonadidae</taxon>
        <taxon>Tritrichomonas</taxon>
    </lineage>
</organism>
<evidence type="ECO:0000313" key="3">
    <source>
        <dbReference type="Proteomes" id="UP000179807"/>
    </source>
</evidence>
<proteinExistence type="predicted"/>
<evidence type="ECO:0000313" key="2">
    <source>
        <dbReference type="EMBL" id="OHT11517.1"/>
    </source>
</evidence>
<protein>
    <submittedName>
        <fullName evidence="2">Uncharacterized protein</fullName>
    </submittedName>
</protein>
<dbReference type="AlphaFoldDB" id="A0A1J4KQ11"/>
<dbReference type="EMBL" id="MLAK01000585">
    <property type="protein sequence ID" value="OHT11517.1"/>
    <property type="molecule type" value="Genomic_DNA"/>
</dbReference>
<feature type="region of interest" description="Disordered" evidence="1">
    <location>
        <begin position="1"/>
        <end position="36"/>
    </location>
</feature>